<name>A0ABT6TA30_9BACL</name>
<evidence type="ECO:0000256" key="2">
    <source>
        <dbReference type="ARBA" id="ARBA00023125"/>
    </source>
</evidence>
<dbReference type="InterPro" id="IPR036390">
    <property type="entry name" value="WH_DNA-bd_sf"/>
</dbReference>
<gene>
    <name evidence="5" type="ORF">KB449_01895</name>
</gene>
<dbReference type="EMBL" id="JAGRPV010000001">
    <property type="protein sequence ID" value="MDI4643687.1"/>
    <property type="molecule type" value="Genomic_DNA"/>
</dbReference>
<keyword evidence="3" id="KW-0804">Transcription</keyword>
<dbReference type="PROSITE" id="PS51118">
    <property type="entry name" value="HTH_HXLR"/>
    <property type="match status" value="1"/>
</dbReference>
<evidence type="ECO:0000313" key="6">
    <source>
        <dbReference type="Proteomes" id="UP001161691"/>
    </source>
</evidence>
<dbReference type="PANTHER" id="PTHR33204:SF18">
    <property type="entry name" value="TRANSCRIPTIONAL REGULATORY PROTEIN"/>
    <property type="match status" value="1"/>
</dbReference>
<organism evidence="5 6">
    <name type="scientific">Cohnella hashimotonis</name>
    <dbReference type="NCBI Taxonomy" id="2826895"/>
    <lineage>
        <taxon>Bacteria</taxon>
        <taxon>Bacillati</taxon>
        <taxon>Bacillota</taxon>
        <taxon>Bacilli</taxon>
        <taxon>Bacillales</taxon>
        <taxon>Paenibacillaceae</taxon>
        <taxon>Cohnella</taxon>
    </lineage>
</organism>
<evidence type="ECO:0000313" key="5">
    <source>
        <dbReference type="EMBL" id="MDI4643687.1"/>
    </source>
</evidence>
<dbReference type="Gene3D" id="1.10.10.10">
    <property type="entry name" value="Winged helix-like DNA-binding domain superfamily/Winged helix DNA-binding domain"/>
    <property type="match status" value="1"/>
</dbReference>
<comment type="caution">
    <text evidence="5">The sequence shown here is derived from an EMBL/GenBank/DDBJ whole genome shotgun (WGS) entry which is preliminary data.</text>
</comment>
<evidence type="ECO:0000259" key="4">
    <source>
        <dbReference type="PROSITE" id="PS51118"/>
    </source>
</evidence>
<evidence type="ECO:0000256" key="1">
    <source>
        <dbReference type="ARBA" id="ARBA00023015"/>
    </source>
</evidence>
<keyword evidence="6" id="KW-1185">Reference proteome</keyword>
<proteinExistence type="predicted"/>
<dbReference type="InterPro" id="IPR002577">
    <property type="entry name" value="HTH_HxlR"/>
</dbReference>
<dbReference type="RefSeq" id="WP_282906738.1">
    <property type="nucleotide sequence ID" value="NZ_JAGRPV010000001.1"/>
</dbReference>
<dbReference type="PANTHER" id="PTHR33204">
    <property type="entry name" value="TRANSCRIPTIONAL REGULATOR, MARR FAMILY"/>
    <property type="match status" value="1"/>
</dbReference>
<keyword evidence="1" id="KW-0805">Transcription regulation</keyword>
<reference evidence="5" key="1">
    <citation type="submission" date="2023-04" db="EMBL/GenBank/DDBJ databases">
        <title>Comparative genomic analysis of Cohnella hashimotonis sp. nov., isolated from the International Space Station.</title>
        <authorList>
            <person name="Venkateswaran K."/>
            <person name="Simpson A."/>
        </authorList>
    </citation>
    <scope>NUCLEOTIDE SEQUENCE</scope>
    <source>
        <strain evidence="5">F6_2S_P_1</strain>
    </source>
</reference>
<dbReference type="SUPFAM" id="SSF46785">
    <property type="entry name" value="Winged helix' DNA-binding domain"/>
    <property type="match status" value="1"/>
</dbReference>
<keyword evidence="2" id="KW-0238">DNA-binding</keyword>
<accession>A0ABT6TA30</accession>
<evidence type="ECO:0000256" key="3">
    <source>
        <dbReference type="ARBA" id="ARBA00023163"/>
    </source>
</evidence>
<feature type="domain" description="HTH hxlR-type" evidence="4">
    <location>
        <begin position="16"/>
        <end position="114"/>
    </location>
</feature>
<sequence length="137" mass="15363">MAHSATKRSDITLSNCGYSKVLDIISSKWAALVIYAMENGKIRYGQMLRRVEGISKKMLTQTVRKLERDGLVQRHITPTVPVSVEYSLTALGESLLQPMKTLRQWGRDNYTQVVEARVKYDFVGTPDSVPTSPITSS</sequence>
<dbReference type="InterPro" id="IPR036388">
    <property type="entry name" value="WH-like_DNA-bd_sf"/>
</dbReference>
<dbReference type="Pfam" id="PF01638">
    <property type="entry name" value="HxlR"/>
    <property type="match status" value="1"/>
</dbReference>
<dbReference type="Proteomes" id="UP001161691">
    <property type="component" value="Unassembled WGS sequence"/>
</dbReference>
<protein>
    <submittedName>
        <fullName evidence="5">Helix-turn-helix domain-containing protein</fullName>
    </submittedName>
</protein>